<dbReference type="InterPro" id="IPR026444">
    <property type="entry name" value="Secre_tail"/>
</dbReference>
<evidence type="ECO:0000259" key="2">
    <source>
        <dbReference type="Pfam" id="PF18962"/>
    </source>
</evidence>
<evidence type="ECO:0000313" key="4">
    <source>
        <dbReference type="Proteomes" id="UP000036261"/>
    </source>
</evidence>
<keyword evidence="4" id="KW-1185">Reference proteome</keyword>
<dbReference type="PANTHER" id="PTHR33463">
    <property type="entry name" value="NB-ARC DOMAIN-CONTAINING PROTEIN-RELATED"/>
    <property type="match status" value="1"/>
</dbReference>
<organism evidence="3 4">
    <name type="scientific">Chryseobacterium angstadtii</name>
    <dbReference type="NCBI Taxonomy" id="558151"/>
    <lineage>
        <taxon>Bacteria</taxon>
        <taxon>Pseudomonadati</taxon>
        <taxon>Bacteroidota</taxon>
        <taxon>Flavobacteriia</taxon>
        <taxon>Flavobacteriales</taxon>
        <taxon>Weeksellaceae</taxon>
        <taxon>Chryseobacterium group</taxon>
        <taxon>Chryseobacterium</taxon>
    </lineage>
</organism>
<dbReference type="PATRIC" id="fig|558151.6.peg.1445"/>
<proteinExistence type="predicted"/>
<feature type="domain" description="Secretion system C-terminal sorting" evidence="2">
    <location>
        <begin position="667"/>
        <end position="734"/>
    </location>
</feature>
<name>A0A0J7L9B1_9FLAO</name>
<dbReference type="SUPFAM" id="SSF52047">
    <property type="entry name" value="RNI-like"/>
    <property type="match status" value="2"/>
</dbReference>
<dbReference type="Pfam" id="PF18962">
    <property type="entry name" value="Por_Secre_tail"/>
    <property type="match status" value="1"/>
</dbReference>
<dbReference type="Gene3D" id="3.80.10.10">
    <property type="entry name" value="Ribonuclease Inhibitor"/>
    <property type="match status" value="1"/>
</dbReference>
<dbReference type="InterPro" id="IPR032675">
    <property type="entry name" value="LRR_dom_sf"/>
</dbReference>
<comment type="caution">
    <text evidence="3">The sequence shown here is derived from an EMBL/GenBank/DDBJ whole genome shotgun (WGS) entry which is preliminary data.</text>
</comment>
<dbReference type="NCBIfam" id="TIGR04183">
    <property type="entry name" value="Por_Secre_tail"/>
    <property type="match status" value="1"/>
</dbReference>
<dbReference type="EMBL" id="LFND01000002">
    <property type="protein sequence ID" value="KMQ65600.1"/>
    <property type="molecule type" value="Genomic_DNA"/>
</dbReference>
<dbReference type="Proteomes" id="UP000036261">
    <property type="component" value="Unassembled WGS sequence"/>
</dbReference>
<dbReference type="AlphaFoldDB" id="A0A0J7L9B1"/>
<reference evidence="3 4" key="1">
    <citation type="journal article" date="2013" name="Int. J. Syst. Evol. Microbiol.">
        <title>Chryseobacterium angstadtii sp. nov., isolated from a newt tank.</title>
        <authorList>
            <person name="Kirk K.E."/>
            <person name="Hoffman J.A."/>
            <person name="Smith K.A."/>
            <person name="Strahan B.L."/>
            <person name="Failor K.C."/>
            <person name="Krebs J.E."/>
            <person name="Gale A.N."/>
            <person name="Do T.D."/>
            <person name="Sontag T.C."/>
            <person name="Batties A.M."/>
            <person name="Mistiszyn K."/>
            <person name="Newman J.D."/>
        </authorList>
    </citation>
    <scope>NUCLEOTIDE SEQUENCE [LARGE SCALE GENOMIC DNA]</scope>
    <source>
        <strain evidence="3 4">KM</strain>
    </source>
</reference>
<sequence length="736" mass="80994">MISYGLQEPKALKKTLMKKIILTLSVSCFSMAYSQNLNFADSKFKALILSSSASNDIAKDISGSSIAVDANGDGEIQISEAQQVKILSVNQDPNQMYINPNGNPADINNINLAYYNSHLPDGITDALLFPNVEELYFGTTKSAAISFINNSKIKKVKGRPYYYDTNQQGQYVASSINLSFNNCSGIQDIANVIAYQSTLNSWSADENVLKIKNCTQINSNAIIDLAELTELYIENSSISTLTFNSCKRLKKISVPNLSTLTKVSVSGENGLSAPGYSNQNIELIASNCINLQEITADTDHYNTSGAYFSSVDLNGCTSLKKIKGLNSASINFSTAGLINLEELDCSFYNRNIYSTTSGVYFGDVTSLDLTGLPKLKILKAFNQKITNNVNFSAAATLQNIDITSSAGYMSWVNVNNLANLHTLKTDRFETSNTQGNDDLQKISAKNCVALTNFIFRNNNQLKELDIQNCPGLQKISIGYYAMMNDGVFPELNTINLQQCTGMKDITIQHTKITHLNTSDCIALTSLDLYGNDLLPSINLANNTKLEYIGLKNMALISQVNTSTNHKLKSAHFSNCPQITELNLSYSPDLQYITLWNMPNLASANIKNGSIEEGVDFMNYKDNFSVCVDNDQLSDLQALYSDITFTTGCGSFLTTTDSKIKNSGIKIAPNPVKDFVTVSSEESIKNVTVFDAQGRIIFNENFNNEMARINLSAYPGGVYNMRIKTDKTEFSKKIIKE</sequence>
<gene>
    <name evidence="3" type="ORF">ACM46_06895</name>
</gene>
<accession>A0A0J7L9B1</accession>
<dbReference type="InterPro" id="IPR050905">
    <property type="entry name" value="Plant_NBS-LRR"/>
</dbReference>
<dbReference type="PANTHER" id="PTHR33463:SF204">
    <property type="entry name" value="NB-ARC DOMAIN-CONTAINING PROTEIN"/>
    <property type="match status" value="1"/>
</dbReference>
<evidence type="ECO:0000313" key="3">
    <source>
        <dbReference type="EMBL" id="KMQ65600.1"/>
    </source>
</evidence>
<dbReference type="STRING" id="558151.ACM46_06895"/>
<keyword evidence="1" id="KW-0732">Signal</keyword>
<protein>
    <recommendedName>
        <fullName evidence="2">Secretion system C-terminal sorting domain-containing protein</fullName>
    </recommendedName>
</protein>
<evidence type="ECO:0000256" key="1">
    <source>
        <dbReference type="ARBA" id="ARBA00022729"/>
    </source>
</evidence>